<dbReference type="NCBIfam" id="TIGR00392">
    <property type="entry name" value="ileS"/>
    <property type="match status" value="1"/>
</dbReference>
<evidence type="ECO:0000259" key="11">
    <source>
        <dbReference type="Pfam" id="PF08264"/>
    </source>
</evidence>
<dbReference type="InterPro" id="IPR001412">
    <property type="entry name" value="aa-tRNA-synth_I_CS"/>
</dbReference>
<evidence type="ECO:0000259" key="10">
    <source>
        <dbReference type="Pfam" id="PF00133"/>
    </source>
</evidence>
<dbReference type="GO" id="GO:0005524">
    <property type="term" value="F:ATP binding"/>
    <property type="evidence" value="ECO:0007669"/>
    <property type="project" value="UniProtKB-KW"/>
</dbReference>
<dbReference type="Gene3D" id="3.40.50.620">
    <property type="entry name" value="HUPs"/>
    <property type="match status" value="2"/>
</dbReference>
<dbReference type="GO" id="GO:0002161">
    <property type="term" value="F:aminoacyl-tRNA deacylase activity"/>
    <property type="evidence" value="ECO:0007669"/>
    <property type="project" value="InterPro"/>
</dbReference>
<dbReference type="PANTHER" id="PTHR42765:SF1">
    <property type="entry name" value="ISOLEUCINE--TRNA LIGASE, MITOCHONDRIAL"/>
    <property type="match status" value="1"/>
</dbReference>
<dbReference type="PROSITE" id="PS00178">
    <property type="entry name" value="AA_TRNA_LIGASE_I"/>
    <property type="match status" value="1"/>
</dbReference>
<dbReference type="Gene3D" id="1.10.730.20">
    <property type="match status" value="1"/>
</dbReference>
<evidence type="ECO:0000313" key="12">
    <source>
        <dbReference type="EMBL" id="QBM86762.1"/>
    </source>
</evidence>
<dbReference type="InterPro" id="IPR013155">
    <property type="entry name" value="M/V/L/I-tRNA-synth_anticd-bd"/>
</dbReference>
<dbReference type="CDD" id="cd00818">
    <property type="entry name" value="IleRS_core"/>
    <property type="match status" value="1"/>
</dbReference>
<dbReference type="Pfam" id="PF00133">
    <property type="entry name" value="tRNA-synt_1"/>
    <property type="match status" value="1"/>
</dbReference>
<gene>
    <name evidence="12" type="primary">MPUL0A14080</name>
    <name evidence="12" type="ORF">METSCH_A14080</name>
</gene>
<dbReference type="GO" id="GO:0032543">
    <property type="term" value="P:mitochondrial translation"/>
    <property type="evidence" value="ECO:0007669"/>
    <property type="project" value="TreeGrafter"/>
</dbReference>
<keyword evidence="4 9" id="KW-0547">Nucleotide-binding</keyword>
<feature type="domain" description="Aminoacyl-tRNA synthetase class Ia" evidence="10">
    <location>
        <begin position="53"/>
        <end position="677"/>
    </location>
</feature>
<evidence type="ECO:0000256" key="7">
    <source>
        <dbReference type="ARBA" id="ARBA00023146"/>
    </source>
</evidence>
<keyword evidence="13" id="KW-1185">Reference proteome</keyword>
<keyword evidence="7 9" id="KW-0030">Aminoacyl-tRNA synthetase</keyword>
<dbReference type="PRINTS" id="PR00984">
    <property type="entry name" value="TRNASYNTHILE"/>
</dbReference>
<dbReference type="Pfam" id="PF08264">
    <property type="entry name" value="Anticodon_1"/>
    <property type="match status" value="1"/>
</dbReference>
<evidence type="ECO:0000313" key="13">
    <source>
        <dbReference type="Proteomes" id="UP000292447"/>
    </source>
</evidence>
<dbReference type="Proteomes" id="UP000292447">
    <property type="component" value="Chromosome I"/>
</dbReference>
<evidence type="ECO:0000256" key="8">
    <source>
        <dbReference type="ARBA" id="ARBA00032665"/>
    </source>
</evidence>
<name>A0A4P6XHK4_9ASCO</name>
<dbReference type="InterPro" id="IPR033708">
    <property type="entry name" value="Anticodon_Ile_BEm"/>
</dbReference>
<dbReference type="AlphaFoldDB" id="A0A4P6XHK4"/>
<dbReference type="GO" id="GO:0000049">
    <property type="term" value="F:tRNA binding"/>
    <property type="evidence" value="ECO:0007669"/>
    <property type="project" value="InterPro"/>
</dbReference>
<evidence type="ECO:0000256" key="2">
    <source>
        <dbReference type="ARBA" id="ARBA00013165"/>
    </source>
</evidence>
<dbReference type="SUPFAM" id="SSF52374">
    <property type="entry name" value="Nucleotidylyl transferase"/>
    <property type="match status" value="1"/>
</dbReference>
<evidence type="ECO:0000256" key="1">
    <source>
        <dbReference type="ARBA" id="ARBA00005594"/>
    </source>
</evidence>
<dbReference type="HAMAP" id="MF_02002">
    <property type="entry name" value="Ile_tRNA_synth_type1"/>
    <property type="match status" value="1"/>
</dbReference>
<organism evidence="12 13">
    <name type="scientific">Metschnikowia aff. pulcherrima</name>
    <dbReference type="NCBI Taxonomy" id="2163413"/>
    <lineage>
        <taxon>Eukaryota</taxon>
        <taxon>Fungi</taxon>
        <taxon>Dikarya</taxon>
        <taxon>Ascomycota</taxon>
        <taxon>Saccharomycotina</taxon>
        <taxon>Pichiomycetes</taxon>
        <taxon>Metschnikowiaceae</taxon>
        <taxon>Metschnikowia</taxon>
    </lineage>
</organism>
<dbReference type="STRING" id="2163413.A0A4P6XHK4"/>
<evidence type="ECO:0000256" key="5">
    <source>
        <dbReference type="ARBA" id="ARBA00022840"/>
    </source>
</evidence>
<reference evidence="13" key="1">
    <citation type="submission" date="2019-03" db="EMBL/GenBank/DDBJ databases">
        <title>Snf2 controls pulcherriminic acid biosynthesis and connects pigmentation and antifungal activity of the yeast Metschnikowia pulcherrima.</title>
        <authorList>
            <person name="Gore-Lloyd D."/>
            <person name="Sumann I."/>
            <person name="Brachmann A.O."/>
            <person name="Schneeberger K."/>
            <person name="Ortiz-Merino R.A."/>
            <person name="Moreno-Beltran M."/>
            <person name="Schlaefli M."/>
            <person name="Kirner P."/>
            <person name="Santos Kron A."/>
            <person name="Wolfe K.H."/>
            <person name="Piel J."/>
            <person name="Ahrens C.H."/>
            <person name="Henk D."/>
            <person name="Freimoser F.M."/>
        </authorList>
    </citation>
    <scope>NUCLEOTIDE SEQUENCE [LARGE SCALE GENOMIC DNA]</scope>
    <source>
        <strain evidence="13">APC 1.2</strain>
    </source>
</reference>
<dbReference type="InterPro" id="IPR009080">
    <property type="entry name" value="tRNAsynth_Ia_anticodon-bd"/>
</dbReference>
<comment type="similarity">
    <text evidence="1 9">Belongs to the class-I aminoacyl-tRNA synthetase family.</text>
</comment>
<dbReference type="CDD" id="cd07960">
    <property type="entry name" value="Anticodon_Ia_Ile_BEm"/>
    <property type="match status" value="1"/>
</dbReference>
<keyword evidence="6 9" id="KW-0648">Protein biosynthesis</keyword>
<dbReference type="SUPFAM" id="SSF47323">
    <property type="entry name" value="Anticodon-binding domain of a subclass of class I aminoacyl-tRNA synthetases"/>
    <property type="match status" value="1"/>
</dbReference>
<dbReference type="SUPFAM" id="SSF50677">
    <property type="entry name" value="ValRS/IleRS/LeuRS editing domain"/>
    <property type="match status" value="1"/>
</dbReference>
<dbReference type="InterPro" id="IPR009008">
    <property type="entry name" value="Val/Leu/Ile-tRNA-synth_edit"/>
</dbReference>
<sequence length="970" mass="110522">MIPLRRFSLAPIAQAVEKAPLYSKTLLLPRTTFSPKLPSPEERQILLQKTGKDLYLWQKHRKDFKKEFVLHDGPPYANGDLHLGHSLNKILKDIINRFELIRNDSKVNYVPGWDCHGLPIEKKAVGNDENLDAVEIRRRCKELAQSMIEKQKTQFNDFAIMSDLDDTYVTMSHEYEKAQLKIFLKLMENGLLSRQLKPVWWGCENQTALAEAELSYKPDHQSLSIYVMFPLRDSKLVSRLGGDVSLLIWTSTPWTIPANKAVCINRGFTYTILRNPENGRQVLVAKDLVKSILELDPAYKETGQEIGGDELEGQTYVNPSFRTGEIFPVVHGDHVTASTGTGIVHNAPAHGVEDYLIGKEHGLTVASAVDERGHYIRNNIPMGFQELADKHIQSGKTIKRVLEILEESEMLYKGASKYTHSYPYDWKANQPVIQRATPQWFVNVDRIKDTALKLLENVTFVPESGRNRLSSFVQNRNEWCISRQRVWGVPLPIVYHKETHEPLEDIELVEHIVYKLGELGTDQWFVPEENISRWLPSHIDASQFYKGKDTMDVWFDSGTSWSTLIKSDNDLSSGRHLADVYIEGSDQHRGWFQSSLLNRIIASGNGEEFKAVAPYKKIITHGFTLDKENDKMSKSKGNVIVPSDVISGGKNSSIPTLGVDGLRLWVASSNYTLDVSVSSEVLRRVLENVKKLRVTLKFILGNLQDFESPQEYDCLSYLDKWALSRLYRLEESVTAAYKTHNYSKVVRDINAHMSGELSAIYFDISKDCLYTDARDSRRRRAIQTTLLQTLKTYIGLIAPIQPILAQEVWDALNDKLKPEGAQSPFMAPWKYFAVPEDNLNTEVEQEMQNIWKIRESLSRTFETLKLNGQFKNKLEAVVLLYSEKKSNELLQRHKDFLEDYFLVSGVQLHEKPSNFAESAPLLSFSVELPSGCVEGIVKTSSNCKCPRCWKYTAKSQNELCAKCTSVVTCK</sequence>
<dbReference type="InterPro" id="IPR014729">
    <property type="entry name" value="Rossmann-like_a/b/a_fold"/>
</dbReference>
<evidence type="ECO:0000256" key="6">
    <source>
        <dbReference type="ARBA" id="ARBA00022917"/>
    </source>
</evidence>
<evidence type="ECO:0000256" key="3">
    <source>
        <dbReference type="ARBA" id="ARBA00022598"/>
    </source>
</evidence>
<dbReference type="GO" id="GO:0004822">
    <property type="term" value="F:isoleucine-tRNA ligase activity"/>
    <property type="evidence" value="ECO:0007669"/>
    <property type="project" value="UniProtKB-EC"/>
</dbReference>
<feature type="domain" description="Methionyl/Valyl/Leucyl/Isoleucyl-tRNA synthetase anticodon-binding" evidence="11">
    <location>
        <begin position="719"/>
        <end position="876"/>
    </location>
</feature>
<protein>
    <recommendedName>
        <fullName evidence="2">isoleucine--tRNA ligase</fullName>
        <ecNumber evidence="2">6.1.1.5</ecNumber>
    </recommendedName>
    <alternativeName>
        <fullName evidence="8">Isoleucyl-tRNA synthetase</fullName>
    </alternativeName>
</protein>
<dbReference type="InterPro" id="IPR002300">
    <property type="entry name" value="aa-tRNA-synth_Ia"/>
</dbReference>
<evidence type="ECO:0000256" key="9">
    <source>
        <dbReference type="RuleBase" id="RU363035"/>
    </source>
</evidence>
<keyword evidence="3 9" id="KW-0436">Ligase</keyword>
<dbReference type="InterPro" id="IPR050081">
    <property type="entry name" value="Ile-tRNA_ligase"/>
</dbReference>
<dbReference type="GO" id="GO:0006428">
    <property type="term" value="P:isoleucyl-tRNA aminoacylation"/>
    <property type="evidence" value="ECO:0007669"/>
    <property type="project" value="InterPro"/>
</dbReference>
<dbReference type="InterPro" id="IPR002301">
    <property type="entry name" value="Ile-tRNA-ligase"/>
</dbReference>
<accession>A0A4P6XHK4</accession>
<evidence type="ECO:0000256" key="4">
    <source>
        <dbReference type="ARBA" id="ARBA00022741"/>
    </source>
</evidence>
<dbReference type="InterPro" id="IPR023585">
    <property type="entry name" value="Ile-tRNA-ligase_type1"/>
</dbReference>
<dbReference type="PANTHER" id="PTHR42765">
    <property type="entry name" value="SOLEUCYL-TRNA SYNTHETASE"/>
    <property type="match status" value="1"/>
</dbReference>
<keyword evidence="5 9" id="KW-0067">ATP-binding</keyword>
<dbReference type="EC" id="6.1.1.5" evidence="2"/>
<dbReference type="EMBL" id="CP034456">
    <property type="protein sequence ID" value="QBM86762.1"/>
    <property type="molecule type" value="Genomic_DNA"/>
</dbReference>
<proteinExistence type="inferred from homology"/>
<dbReference type="GO" id="GO:0005739">
    <property type="term" value="C:mitochondrion"/>
    <property type="evidence" value="ECO:0007669"/>
    <property type="project" value="TreeGrafter"/>
</dbReference>